<feature type="compositionally biased region" description="Low complexity" evidence="1">
    <location>
        <begin position="74"/>
        <end position="84"/>
    </location>
</feature>
<dbReference type="Gene3D" id="3.40.50.1820">
    <property type="entry name" value="alpha/beta hydrolase"/>
    <property type="match status" value="1"/>
</dbReference>
<proteinExistence type="predicted"/>
<reference evidence="3 4" key="1">
    <citation type="submission" date="2020-05" db="EMBL/GenBank/DDBJ databases">
        <authorList>
            <person name="Kim M.K."/>
        </authorList>
    </citation>
    <scope>NUCLEOTIDE SEQUENCE [LARGE SCALE GENOMIC DNA]</scope>
    <source>
        <strain evidence="3 4">BT25</strain>
    </source>
</reference>
<name>A0A849VSJ8_9HYPH</name>
<keyword evidence="2" id="KW-0732">Signal</keyword>
<evidence type="ECO:0008006" key="5">
    <source>
        <dbReference type="Google" id="ProtNLM"/>
    </source>
</evidence>
<keyword evidence="4" id="KW-1185">Reference proteome</keyword>
<dbReference type="PROSITE" id="PS51257">
    <property type="entry name" value="PROKAR_LIPOPROTEIN"/>
    <property type="match status" value="1"/>
</dbReference>
<evidence type="ECO:0000256" key="1">
    <source>
        <dbReference type="SAM" id="MobiDB-lite"/>
    </source>
</evidence>
<protein>
    <recommendedName>
        <fullName evidence="5">Alpha/beta hydrolase</fullName>
    </recommendedName>
</protein>
<evidence type="ECO:0000313" key="4">
    <source>
        <dbReference type="Proteomes" id="UP000550508"/>
    </source>
</evidence>
<feature type="signal peptide" evidence="2">
    <location>
        <begin position="1"/>
        <end position="25"/>
    </location>
</feature>
<organism evidence="3 4">
    <name type="scientific">Phyllobacterium pellucidum</name>
    <dbReference type="NCBI Taxonomy" id="2740464"/>
    <lineage>
        <taxon>Bacteria</taxon>
        <taxon>Pseudomonadati</taxon>
        <taxon>Pseudomonadota</taxon>
        <taxon>Alphaproteobacteria</taxon>
        <taxon>Hyphomicrobiales</taxon>
        <taxon>Phyllobacteriaceae</taxon>
        <taxon>Phyllobacterium</taxon>
    </lineage>
</organism>
<sequence length="729" mass="78467">MIQWMKLEVTRACLIGVLLATTALAGCNKESSNDAQLPPESTFAAKIDSAKPDSTPLTEPIAPSGSTAEVPSVTPIEPTPTLTPESDEKITRFTSVAPDITAGKYTPSLMFYYNLGNLVTTPEDYPGSKLKGVSTMLTPIRGSVRYPDEIKNEDGAKYPVIILVHDTDTTDAKKVIKNHHQGFDYLVSDFVSQGYVVFSIDAEEINSWTEFSGSNLQSEYDKTGVARAQLVMATLDKLRFVNEKGDRDSTNSPGVLNVLKGRLDLERIGLVGHGRGGAAVANAINFNKTRLGATEGRLKAALLADASSVLKYTTEPFSELANTVSGDPAVIDDAKFKDIIKRLNISYAAGTGEAAPHNIKAALMLAPSDRKAVTGLTGMPWAVVVAGCDKAALGINTGAGNLAGGPIFDRSRFGPAEDASPHFQLFIRGANSGAYNTIQKPEPAAATVCNHPVLGPRLALNGDDQRNNARFIIGSFMRLFVGGEKAFAPYWNGQAQLPPSACPGGKGTCDERVLLTIQKDAGNTTLIQRYETPAAATVNQLGGAFSLKGFTQAVQCPMAPEGCYSWMPKLFDNLQTASDRYQLFWWDKNATITTELKGLSTAGRDYLTFRAALVHDLAIGQEILVTLTDGKGKSATVEASDFTDVLYQTPRPKGDGRPMIIDPLDMPSTMFGYKENLHMIAIPLRAFKGIDTTNLSKLELVLPKEVGRIALGEIELQNFGRFTDTIARN</sequence>
<dbReference type="SUPFAM" id="SSF53474">
    <property type="entry name" value="alpha/beta-Hydrolases"/>
    <property type="match status" value="1"/>
</dbReference>
<accession>A0A849VSJ8</accession>
<gene>
    <name evidence="3" type="ORF">HQ945_07265</name>
</gene>
<dbReference type="EMBL" id="JABUMX010000001">
    <property type="protein sequence ID" value="NTS31050.1"/>
    <property type="molecule type" value="Genomic_DNA"/>
</dbReference>
<evidence type="ECO:0000256" key="2">
    <source>
        <dbReference type="SAM" id="SignalP"/>
    </source>
</evidence>
<feature type="chain" id="PRO_5032466128" description="Alpha/beta hydrolase" evidence="2">
    <location>
        <begin position="26"/>
        <end position="729"/>
    </location>
</feature>
<dbReference type="Proteomes" id="UP000550508">
    <property type="component" value="Unassembled WGS sequence"/>
</dbReference>
<comment type="caution">
    <text evidence="3">The sequence shown here is derived from an EMBL/GenBank/DDBJ whole genome shotgun (WGS) entry which is preliminary data.</text>
</comment>
<feature type="region of interest" description="Disordered" evidence="1">
    <location>
        <begin position="49"/>
        <end position="85"/>
    </location>
</feature>
<dbReference type="RefSeq" id="WP_113281159.1">
    <property type="nucleotide sequence ID" value="NZ_JABUMX010000001.1"/>
</dbReference>
<evidence type="ECO:0000313" key="3">
    <source>
        <dbReference type="EMBL" id="NTS31050.1"/>
    </source>
</evidence>
<dbReference type="InterPro" id="IPR029058">
    <property type="entry name" value="AB_hydrolase_fold"/>
</dbReference>
<dbReference type="AlphaFoldDB" id="A0A849VSJ8"/>